<dbReference type="Gene3D" id="1.10.760.10">
    <property type="entry name" value="Cytochrome c-like domain"/>
    <property type="match status" value="1"/>
</dbReference>
<dbReference type="InterPro" id="IPR009056">
    <property type="entry name" value="Cyt_c-like_dom"/>
</dbReference>
<evidence type="ECO:0000313" key="8">
    <source>
        <dbReference type="Proteomes" id="UP000196573"/>
    </source>
</evidence>
<protein>
    <submittedName>
        <fullName evidence="7">Cytochrome c</fullName>
    </submittedName>
</protein>
<dbReference type="SUPFAM" id="SSF46626">
    <property type="entry name" value="Cytochrome c"/>
    <property type="match status" value="1"/>
</dbReference>
<dbReference type="GO" id="GO:0020037">
    <property type="term" value="F:heme binding"/>
    <property type="evidence" value="ECO:0007669"/>
    <property type="project" value="InterPro"/>
</dbReference>
<evidence type="ECO:0000313" key="7">
    <source>
        <dbReference type="EMBL" id="SMA50257.1"/>
    </source>
</evidence>
<evidence type="ECO:0000256" key="4">
    <source>
        <dbReference type="PROSITE-ProRule" id="PRU00433"/>
    </source>
</evidence>
<dbReference type="EMBL" id="FWPT01000011">
    <property type="protein sequence ID" value="SMA50257.1"/>
    <property type="molecule type" value="Genomic_DNA"/>
</dbReference>
<dbReference type="Pfam" id="PF06537">
    <property type="entry name" value="DHOR"/>
    <property type="match status" value="1"/>
</dbReference>
<dbReference type="GO" id="GO:0004130">
    <property type="term" value="F:cytochrome-c peroxidase activity"/>
    <property type="evidence" value="ECO:0007669"/>
    <property type="project" value="TreeGrafter"/>
</dbReference>
<keyword evidence="5" id="KW-0732">Signal</keyword>
<organism evidence="7 8">
    <name type="scientific">Parendozoicomonas haliclonae</name>
    <dbReference type="NCBI Taxonomy" id="1960125"/>
    <lineage>
        <taxon>Bacteria</taxon>
        <taxon>Pseudomonadati</taxon>
        <taxon>Pseudomonadota</taxon>
        <taxon>Gammaproteobacteria</taxon>
        <taxon>Oceanospirillales</taxon>
        <taxon>Endozoicomonadaceae</taxon>
        <taxon>Parendozoicomonas</taxon>
    </lineage>
</organism>
<dbReference type="PIRSF" id="PIRSF028099">
    <property type="entry name" value="DUF1111"/>
    <property type="match status" value="1"/>
</dbReference>
<dbReference type="InterPro" id="IPR010538">
    <property type="entry name" value="DHOR"/>
</dbReference>
<keyword evidence="3 4" id="KW-0408">Iron</keyword>
<dbReference type="PANTHER" id="PTHR30600:SF4">
    <property type="entry name" value="CYTOCHROME C DOMAIN-CONTAINING PROTEIN"/>
    <property type="match status" value="1"/>
</dbReference>
<name>A0A1X7AS49_9GAMM</name>
<dbReference type="PANTHER" id="PTHR30600">
    <property type="entry name" value="CYTOCHROME C PEROXIDASE-RELATED"/>
    <property type="match status" value="1"/>
</dbReference>
<dbReference type="OrthoDB" id="9805202at2"/>
<feature type="signal peptide" evidence="5">
    <location>
        <begin position="1"/>
        <end position="22"/>
    </location>
</feature>
<keyword evidence="8" id="KW-1185">Reference proteome</keyword>
<keyword evidence="2 4" id="KW-0479">Metal-binding</keyword>
<dbReference type="GO" id="GO:0009055">
    <property type="term" value="F:electron transfer activity"/>
    <property type="evidence" value="ECO:0007669"/>
    <property type="project" value="InterPro"/>
</dbReference>
<evidence type="ECO:0000256" key="3">
    <source>
        <dbReference type="ARBA" id="ARBA00023004"/>
    </source>
</evidence>
<gene>
    <name evidence="7" type="ORF">EHSB41UT_04051</name>
</gene>
<dbReference type="PROSITE" id="PS51257">
    <property type="entry name" value="PROKAR_LIPOPROTEIN"/>
    <property type="match status" value="1"/>
</dbReference>
<dbReference type="InterPro" id="IPR036909">
    <property type="entry name" value="Cyt_c-like_dom_sf"/>
</dbReference>
<feature type="domain" description="Cytochrome c" evidence="6">
    <location>
        <begin position="342"/>
        <end position="474"/>
    </location>
</feature>
<evidence type="ECO:0000256" key="1">
    <source>
        <dbReference type="ARBA" id="ARBA00022617"/>
    </source>
</evidence>
<keyword evidence="1 4" id="KW-0349">Heme</keyword>
<dbReference type="Proteomes" id="UP000196573">
    <property type="component" value="Unassembled WGS sequence"/>
</dbReference>
<dbReference type="GO" id="GO:0046872">
    <property type="term" value="F:metal ion binding"/>
    <property type="evidence" value="ECO:0007669"/>
    <property type="project" value="UniProtKB-KW"/>
</dbReference>
<accession>A0A1X7AS49</accession>
<evidence type="ECO:0000256" key="5">
    <source>
        <dbReference type="SAM" id="SignalP"/>
    </source>
</evidence>
<sequence length="474" mass="51209">MKCRLIPAFAVASLIAAGLVTTGCDLIFPPKPDPTEHLSGGATTVFDVSRNAYSLPAANLGFAGQLDFKVGNSFFKNPWVESPASTTARDGLGPLMNTNGCQNCHIKDGRGHAPLENDIHAVSMLIRLSRPASSTEEEERIRTHGVLPDPIYGGQLQDFAIPGVKPEGQINVEYKTKIVQLEGGEEVELREPAFSLVNPGYGAFAGDLQISPRVAPPMIGLGLLEAVAEQDILAQADPDDSNDDGISGRANWVKSERAKEPVLGRFGWKAGMPTLEQQNAGAFAGDMGITSTLFRDDCTAPQTECLNAPDGGEHEVTDKILGHVTFYTQHLAVPGRRDVADPQVLKGKQLFIGSQCGSCHTPSYTTQDKAATPQLAGQKIWPYTDMLLHDMGEDLADNRPEFLANGQEWRTPPLWGIGLAQTVSKEATFLHDGRARTLLEAVLWHGGEAQKSRDLVVAMLPSERKALLRFLESL</sequence>
<dbReference type="PROSITE" id="PS51007">
    <property type="entry name" value="CYTC"/>
    <property type="match status" value="1"/>
</dbReference>
<dbReference type="InterPro" id="IPR051395">
    <property type="entry name" value="Cytochrome_c_Peroxidase/MauG"/>
</dbReference>
<dbReference type="RefSeq" id="WP_087112699.1">
    <property type="nucleotide sequence ID" value="NZ_CBCSCN010000013.1"/>
</dbReference>
<feature type="chain" id="PRO_5012440025" evidence="5">
    <location>
        <begin position="23"/>
        <end position="474"/>
    </location>
</feature>
<proteinExistence type="predicted"/>
<evidence type="ECO:0000259" key="6">
    <source>
        <dbReference type="PROSITE" id="PS51007"/>
    </source>
</evidence>
<reference evidence="7 8" key="1">
    <citation type="submission" date="2017-03" db="EMBL/GenBank/DDBJ databases">
        <authorList>
            <person name="Afonso C.L."/>
            <person name="Miller P.J."/>
            <person name="Scott M.A."/>
            <person name="Spackman E."/>
            <person name="Goraichik I."/>
            <person name="Dimitrov K.M."/>
            <person name="Suarez D.L."/>
            <person name="Swayne D.E."/>
        </authorList>
    </citation>
    <scope>NUCLEOTIDE SEQUENCE [LARGE SCALE GENOMIC DNA]</scope>
    <source>
        <strain evidence="7">SB41UT1</strain>
    </source>
</reference>
<dbReference type="AlphaFoldDB" id="A0A1X7AS49"/>
<evidence type="ECO:0000256" key="2">
    <source>
        <dbReference type="ARBA" id="ARBA00022723"/>
    </source>
</evidence>